<dbReference type="PANTHER" id="PTHR10871">
    <property type="entry name" value="30S RIBOSOMAL PROTEIN S13/40S RIBOSOMAL PROTEIN S18"/>
    <property type="match status" value="1"/>
</dbReference>
<dbReference type="GO" id="GO:0005829">
    <property type="term" value="C:cytosol"/>
    <property type="evidence" value="ECO:0007669"/>
    <property type="project" value="TreeGrafter"/>
</dbReference>
<proteinExistence type="inferred from homology"/>
<dbReference type="Gene3D" id="4.10.910.10">
    <property type="entry name" value="30s ribosomal protein s13, domain 2"/>
    <property type="match status" value="1"/>
</dbReference>
<dbReference type="OrthoDB" id="525520at2759"/>
<keyword evidence="2 4" id="KW-0689">Ribosomal protein</keyword>
<dbReference type="SUPFAM" id="SSF46946">
    <property type="entry name" value="S13-like H2TH domain"/>
    <property type="match status" value="1"/>
</dbReference>
<feature type="region of interest" description="Disordered" evidence="5">
    <location>
        <begin position="95"/>
        <end position="123"/>
    </location>
</feature>
<evidence type="ECO:0000256" key="2">
    <source>
        <dbReference type="ARBA" id="ARBA00022980"/>
    </source>
</evidence>
<accession>R7QFZ9</accession>
<reference evidence="7" key="1">
    <citation type="journal article" date="2013" name="Proc. Natl. Acad. Sci. U.S.A.">
        <title>Genome structure and metabolic features in the red seaweed Chondrus crispus shed light on evolution of the Archaeplastida.</title>
        <authorList>
            <person name="Collen J."/>
            <person name="Porcel B."/>
            <person name="Carre W."/>
            <person name="Ball S.G."/>
            <person name="Chaparro C."/>
            <person name="Tonon T."/>
            <person name="Barbeyron T."/>
            <person name="Michel G."/>
            <person name="Noel B."/>
            <person name="Valentin K."/>
            <person name="Elias M."/>
            <person name="Artiguenave F."/>
            <person name="Arun A."/>
            <person name="Aury J.M."/>
            <person name="Barbosa-Neto J.F."/>
            <person name="Bothwell J.H."/>
            <person name="Bouget F.Y."/>
            <person name="Brillet L."/>
            <person name="Cabello-Hurtado F."/>
            <person name="Capella-Gutierrez S."/>
            <person name="Charrier B."/>
            <person name="Cladiere L."/>
            <person name="Cock J.M."/>
            <person name="Coelho S.M."/>
            <person name="Colleoni C."/>
            <person name="Czjzek M."/>
            <person name="Da Silva C."/>
            <person name="Delage L."/>
            <person name="Denoeud F."/>
            <person name="Deschamps P."/>
            <person name="Dittami S.M."/>
            <person name="Gabaldon T."/>
            <person name="Gachon C.M."/>
            <person name="Groisillier A."/>
            <person name="Herve C."/>
            <person name="Jabbari K."/>
            <person name="Katinka M."/>
            <person name="Kloareg B."/>
            <person name="Kowalczyk N."/>
            <person name="Labadie K."/>
            <person name="Leblanc C."/>
            <person name="Lopez P.J."/>
            <person name="McLachlan D.H."/>
            <person name="Meslet-Cladiere L."/>
            <person name="Moustafa A."/>
            <person name="Nehr Z."/>
            <person name="Nyvall Collen P."/>
            <person name="Panaud O."/>
            <person name="Partensky F."/>
            <person name="Poulain J."/>
            <person name="Rensing S.A."/>
            <person name="Rousvoal S."/>
            <person name="Samson G."/>
            <person name="Symeonidi A."/>
            <person name="Weissenbach J."/>
            <person name="Zambounis A."/>
            <person name="Wincker P."/>
            <person name="Boyen C."/>
        </authorList>
    </citation>
    <scope>NUCLEOTIDE SEQUENCE [LARGE SCALE GENOMIC DNA]</scope>
    <source>
        <strain evidence="7">cv. Stackhouse</strain>
    </source>
</reference>
<dbReference type="Gramene" id="CDF36386">
    <property type="protein sequence ID" value="CDF36386"/>
    <property type="gene ID" value="CHC_T00004711001"/>
</dbReference>
<evidence type="ECO:0000256" key="5">
    <source>
        <dbReference type="SAM" id="MobiDB-lite"/>
    </source>
</evidence>
<dbReference type="GO" id="GO:0006412">
    <property type="term" value="P:translation"/>
    <property type="evidence" value="ECO:0007669"/>
    <property type="project" value="InterPro"/>
</dbReference>
<keyword evidence="7" id="KW-1185">Reference proteome</keyword>
<dbReference type="GeneID" id="17323920"/>
<evidence type="ECO:0000256" key="1">
    <source>
        <dbReference type="ARBA" id="ARBA00008080"/>
    </source>
</evidence>
<evidence type="ECO:0008006" key="8">
    <source>
        <dbReference type="Google" id="ProtNLM"/>
    </source>
</evidence>
<dbReference type="PANTHER" id="PTHR10871:SF1">
    <property type="entry name" value="SMALL RIBOSOMAL SUBUNIT PROTEIN US13M"/>
    <property type="match status" value="1"/>
</dbReference>
<dbReference type="PROSITE" id="PS50159">
    <property type="entry name" value="RIBOSOMAL_S13_2"/>
    <property type="match status" value="1"/>
</dbReference>
<dbReference type="OMA" id="QPFAANR"/>
<dbReference type="Pfam" id="PF00416">
    <property type="entry name" value="Ribosomal_S13"/>
    <property type="match status" value="1"/>
</dbReference>
<name>R7QFZ9_CHOCR</name>
<dbReference type="Proteomes" id="UP000012073">
    <property type="component" value="Unassembled WGS sequence"/>
</dbReference>
<dbReference type="HAMAP" id="MF_01315">
    <property type="entry name" value="Ribosomal_uS13"/>
    <property type="match status" value="1"/>
</dbReference>
<keyword evidence="3 4" id="KW-0687">Ribonucleoprotein</keyword>
<evidence type="ECO:0000313" key="6">
    <source>
        <dbReference type="EMBL" id="CDF36386.1"/>
    </source>
</evidence>
<dbReference type="Gene3D" id="1.10.8.50">
    <property type="match status" value="1"/>
</dbReference>
<dbReference type="GO" id="GO:0003723">
    <property type="term" value="F:RNA binding"/>
    <property type="evidence" value="ECO:0007669"/>
    <property type="project" value="InterPro"/>
</dbReference>
<dbReference type="STRING" id="2769.R7QFZ9"/>
<protein>
    <recommendedName>
        <fullName evidence="8">Ribosomal protein S13</fullName>
    </recommendedName>
</protein>
<dbReference type="InterPro" id="IPR010979">
    <property type="entry name" value="Ribosomal_uS13-like_H2TH"/>
</dbReference>
<dbReference type="InterPro" id="IPR001892">
    <property type="entry name" value="Ribosomal_uS13"/>
</dbReference>
<sequence>MSRLLGTTLPASKNLWVALQRVYGLGESRARSLCFAIGATPFTKTSELRPFHLSQLYAAVEARYTVGNDLRAANRSAIQRLIAIRSYRGMRHLQRLPVRGQRTHSNARTQKKMRPPTSRPARP</sequence>
<dbReference type="AlphaFoldDB" id="R7QFZ9"/>
<dbReference type="PhylomeDB" id="R7QFZ9"/>
<dbReference type="GO" id="GO:0015935">
    <property type="term" value="C:small ribosomal subunit"/>
    <property type="evidence" value="ECO:0007669"/>
    <property type="project" value="TreeGrafter"/>
</dbReference>
<evidence type="ECO:0000256" key="3">
    <source>
        <dbReference type="ARBA" id="ARBA00023274"/>
    </source>
</evidence>
<dbReference type="KEGG" id="ccp:CHC_T00004711001"/>
<dbReference type="EMBL" id="HG001775">
    <property type="protein sequence ID" value="CDF36386.1"/>
    <property type="molecule type" value="Genomic_DNA"/>
</dbReference>
<gene>
    <name evidence="6" type="ORF">CHC_T00004711001</name>
</gene>
<evidence type="ECO:0000256" key="4">
    <source>
        <dbReference type="RuleBase" id="RU003830"/>
    </source>
</evidence>
<dbReference type="GO" id="GO:0003735">
    <property type="term" value="F:structural constituent of ribosome"/>
    <property type="evidence" value="ECO:0007669"/>
    <property type="project" value="InterPro"/>
</dbReference>
<dbReference type="RefSeq" id="XP_005716205.1">
    <property type="nucleotide sequence ID" value="XM_005716148.1"/>
</dbReference>
<organism evidence="6 7">
    <name type="scientific">Chondrus crispus</name>
    <name type="common">Carrageen Irish moss</name>
    <name type="synonym">Polymorpha crispa</name>
    <dbReference type="NCBI Taxonomy" id="2769"/>
    <lineage>
        <taxon>Eukaryota</taxon>
        <taxon>Rhodophyta</taxon>
        <taxon>Florideophyceae</taxon>
        <taxon>Rhodymeniophycidae</taxon>
        <taxon>Gigartinales</taxon>
        <taxon>Gigartinaceae</taxon>
        <taxon>Chondrus</taxon>
    </lineage>
</organism>
<comment type="similarity">
    <text evidence="1 4">Belongs to the universal ribosomal protein uS13 family.</text>
</comment>
<dbReference type="InterPro" id="IPR027437">
    <property type="entry name" value="Rbsml_uS13_C"/>
</dbReference>
<dbReference type="PIRSF" id="PIRSF002134">
    <property type="entry name" value="Ribosomal_S13"/>
    <property type="match status" value="1"/>
</dbReference>
<evidence type="ECO:0000313" key="7">
    <source>
        <dbReference type="Proteomes" id="UP000012073"/>
    </source>
</evidence>